<evidence type="ECO:0000313" key="3">
    <source>
        <dbReference type="Proteomes" id="UP000239589"/>
    </source>
</evidence>
<accession>A0A2S6CWZ6</accession>
<gene>
    <name evidence="2" type="ORF">CUN59_05540</name>
</gene>
<organism evidence="2 3">
    <name type="scientific">Cuspidothrix issatschenkoi CHARLIE-1</name>
    <dbReference type="NCBI Taxonomy" id="2052836"/>
    <lineage>
        <taxon>Bacteria</taxon>
        <taxon>Bacillati</taxon>
        <taxon>Cyanobacteriota</taxon>
        <taxon>Cyanophyceae</taxon>
        <taxon>Nostocales</taxon>
        <taxon>Aphanizomenonaceae</taxon>
        <taxon>Cuspidothrix</taxon>
    </lineage>
</organism>
<evidence type="ECO:0000313" key="2">
    <source>
        <dbReference type="EMBL" id="PPJ64293.1"/>
    </source>
</evidence>
<feature type="transmembrane region" description="Helical" evidence="1">
    <location>
        <begin position="435"/>
        <end position="461"/>
    </location>
</feature>
<protein>
    <submittedName>
        <fullName evidence="2">Uncharacterized protein</fullName>
    </submittedName>
</protein>
<keyword evidence="1" id="KW-0472">Membrane</keyword>
<dbReference type="Proteomes" id="UP000239589">
    <property type="component" value="Unassembled WGS sequence"/>
</dbReference>
<reference evidence="2 3" key="1">
    <citation type="submission" date="2018-02" db="EMBL/GenBank/DDBJ databases">
        <title>Discovery of a pederin family compound in a non-symbiotic bloom-forming cyanobacterium.</title>
        <authorList>
            <person name="Kust A."/>
            <person name="Mares J."/>
            <person name="Jokela J."/>
            <person name="Urajova P."/>
            <person name="Hajek J."/>
            <person name="Saurav K."/>
            <person name="Voracova K."/>
            <person name="Fewer D.P."/>
            <person name="Haapaniemi E."/>
            <person name="Permi P."/>
            <person name="Rehakova K."/>
            <person name="Sivonen K."/>
            <person name="Hrouzek P."/>
        </authorList>
    </citation>
    <scope>NUCLEOTIDE SEQUENCE [LARGE SCALE GENOMIC DNA]</scope>
    <source>
        <strain evidence="2 3">CHARLIE-1</strain>
    </source>
</reference>
<dbReference type="AlphaFoldDB" id="A0A2S6CWZ6"/>
<keyword evidence="3" id="KW-1185">Reference proteome</keyword>
<feature type="transmembrane region" description="Helical" evidence="1">
    <location>
        <begin position="513"/>
        <end position="542"/>
    </location>
</feature>
<feature type="transmembrane region" description="Helical" evidence="1">
    <location>
        <begin position="473"/>
        <end position="493"/>
    </location>
</feature>
<comment type="caution">
    <text evidence="2">The sequence shown here is derived from an EMBL/GenBank/DDBJ whole genome shotgun (WGS) entry which is preliminary data.</text>
</comment>
<sequence>MGWLSRGVAKNFDSVTKKGMKESTHNINRRMFLNLMASGVMVYLTKDLIYPEIASANDDFINEKYHVFIPYEIAKRGGIQKVTLRSGNTCQVKVPARIIENYEISVPKVGLQGNDITLILHTLYDSQIRIADKIYQEIDQADFIRKDATKEKAKQTYELLEDGEYIEDIASLDLLQYLVASSKLDEPIKRRYDIAYQNCLLTIMEQAIESALAKSQLSQDKKKLIRGTYQYVRSSEPVPNFSYLKELDAIIAGSNMPVGIKRAYSLASAKSRALTVDIIIVNLITDTQQLSSEDKEKYLKIYEEVRDGKEVSDLETLPLLNSFILNSDILKSCKLVYLMAQNRFFENTEIIDIIAKNQLGEETSESDKKDWGEIIKVARKAKNQGGAILPTITGTLNALGAEASTGVAISSLSGGAATTASLAYLGGGSVAAGGLGMLGGLAVVTGGAALIGAAGLLSVALVSDMDGEDFKNLGIAAVTGTLAGAGAVFIAWTGASALGVAGTLSGAAAITSIISALGGMSVITGGASLIAFGAGFIVWSFLKGKKGRDSNILHQFESRLYALTEMPTSPYLVGFIDFLNDKLPKKFNSEEVFIAPNIPLDKFTNALSNYAIVNADEQILALIDTSYWHDAKEGILLTNNRVIWKRGWSSPNFINYVDVADETKEIPELSHIRDSVKFYLLLQEIGEKYRLL</sequence>
<proteinExistence type="predicted"/>
<name>A0A2S6CWZ6_9CYAN</name>
<keyword evidence="1" id="KW-0812">Transmembrane</keyword>
<evidence type="ECO:0000256" key="1">
    <source>
        <dbReference type="SAM" id="Phobius"/>
    </source>
</evidence>
<keyword evidence="1" id="KW-1133">Transmembrane helix</keyword>
<dbReference type="EMBL" id="PGEM01000032">
    <property type="protein sequence ID" value="PPJ64293.1"/>
    <property type="molecule type" value="Genomic_DNA"/>
</dbReference>